<dbReference type="RefSeq" id="XP_027061106.1">
    <property type="nucleotide sequence ID" value="XM_027205305.2"/>
</dbReference>
<dbReference type="Pfam" id="PF10354">
    <property type="entry name" value="BMT5-like"/>
    <property type="match status" value="1"/>
</dbReference>
<reference evidence="2" key="1">
    <citation type="journal article" date="2025" name="Foods">
        <title>Unveiling the Microbial Signatures of Arabica Coffee Cherries: Insights into Ripeness Specific Diversity, Functional Traits, and Implications for Quality and Safety.</title>
        <authorList>
            <consortium name="RefSeq"/>
            <person name="Tenea G.N."/>
            <person name="Cifuentes V."/>
            <person name="Reyes P."/>
            <person name="Cevallos-Vallejos M."/>
        </authorList>
    </citation>
    <scope>NUCLEOTIDE SEQUENCE [LARGE SCALE GENOMIC DNA]</scope>
</reference>
<dbReference type="Proteomes" id="UP001652660">
    <property type="component" value="Chromosome 5e"/>
</dbReference>
<feature type="domain" description="25S rRNA (uridine-N(3))-methyltransferase BMT5-like" evidence="1">
    <location>
        <begin position="31"/>
        <end position="196"/>
    </location>
</feature>
<accession>A0A6P6S5C2</accession>
<dbReference type="GO" id="GO:0005737">
    <property type="term" value="C:cytoplasm"/>
    <property type="evidence" value="ECO:0007669"/>
    <property type="project" value="TreeGrafter"/>
</dbReference>
<dbReference type="GeneID" id="113687775"/>
<evidence type="ECO:0000313" key="3">
    <source>
        <dbReference type="RefSeq" id="XP_027061106.1"/>
    </source>
</evidence>
<organism evidence="2 3">
    <name type="scientific">Coffea arabica</name>
    <name type="common">Arabian coffee</name>
    <dbReference type="NCBI Taxonomy" id="13443"/>
    <lineage>
        <taxon>Eukaryota</taxon>
        <taxon>Viridiplantae</taxon>
        <taxon>Streptophyta</taxon>
        <taxon>Embryophyta</taxon>
        <taxon>Tracheophyta</taxon>
        <taxon>Spermatophyta</taxon>
        <taxon>Magnoliopsida</taxon>
        <taxon>eudicotyledons</taxon>
        <taxon>Gunneridae</taxon>
        <taxon>Pentapetalae</taxon>
        <taxon>asterids</taxon>
        <taxon>lamiids</taxon>
        <taxon>Gentianales</taxon>
        <taxon>Rubiaceae</taxon>
        <taxon>Ixoroideae</taxon>
        <taxon>Gardenieae complex</taxon>
        <taxon>Bertiereae - Coffeeae clade</taxon>
        <taxon>Coffeeae</taxon>
        <taxon>Coffea</taxon>
    </lineage>
</organism>
<dbReference type="FunFam" id="3.40.50.150:FF:000440">
    <property type="entry name" value="Os09g0479300 protein"/>
    <property type="match status" value="1"/>
</dbReference>
<evidence type="ECO:0000313" key="2">
    <source>
        <dbReference type="Proteomes" id="UP001652660"/>
    </source>
</evidence>
<gene>
    <name evidence="3" type="primary">LOC113687775</name>
</gene>
<reference evidence="3" key="2">
    <citation type="submission" date="2025-08" db="UniProtKB">
        <authorList>
            <consortium name="RefSeq"/>
        </authorList>
    </citation>
    <scope>IDENTIFICATION</scope>
    <source>
        <tissue evidence="3">Leaves</tissue>
    </source>
</reference>
<protein>
    <submittedName>
        <fullName evidence="3">Uncharacterized protein At4g26485-like</fullName>
    </submittedName>
</protein>
<dbReference type="PANTHER" id="PTHR11538:SF26">
    <property type="entry name" value="FERREDOXIN-FOLD ANTICODON-BINDING DOMAIN-CONTAINING PROTEIN 1"/>
    <property type="match status" value="1"/>
</dbReference>
<sequence length="368" mass="41449">MSHRSSMADGGAEEEQVEKWVKYYSSFHEILLVGEGDFSFSLCLAKSFGSASNIVASSLDSYDDLINKYKNAKSNLELLKNLGASLLHGLDATKMKFHNDLLMRKFDRIIFNFPHAGFHGKEDGIHLIGMHRKLVFGFLRNAGGMLRADGEIHINHKTTAPFCHWNLHELGIRNSLMLIECVDFRIEEYPGYSNKRGASPRGNDSFPLGECSTFKFIVSPAVKNGKAGNLDLAPGTSQALQLIPKPVHLLQKQPISFNLLHPQMISGGRIDNTLEHTGLPLRSHLRNECFRIFGKYLHHAEETFGRTDYDVSHSVREALRLGYKSYMTGDSGRSLSGYISMLQELQHQSILRSTWLRNRLAEVCDLQL</sequence>
<dbReference type="GO" id="GO:0070475">
    <property type="term" value="P:rRNA base methylation"/>
    <property type="evidence" value="ECO:0007669"/>
    <property type="project" value="InterPro"/>
</dbReference>
<evidence type="ECO:0000259" key="1">
    <source>
        <dbReference type="Pfam" id="PF10354"/>
    </source>
</evidence>
<dbReference type="PANTHER" id="PTHR11538">
    <property type="entry name" value="PHENYLALANYL-TRNA SYNTHETASE"/>
    <property type="match status" value="1"/>
</dbReference>
<dbReference type="GO" id="GO:0070042">
    <property type="term" value="F:rRNA (uridine-N3-)-methyltransferase activity"/>
    <property type="evidence" value="ECO:0007669"/>
    <property type="project" value="InterPro"/>
</dbReference>
<proteinExistence type="predicted"/>
<keyword evidence="2" id="KW-1185">Reference proteome</keyword>
<name>A0A6P6S5C2_COFAR</name>
<dbReference type="OrthoDB" id="273345at2759"/>
<dbReference type="InterPro" id="IPR019446">
    <property type="entry name" value="BMT5-like"/>
</dbReference>
<dbReference type="AlphaFoldDB" id="A0A6P6S5C2"/>